<dbReference type="Proteomes" id="UP000315648">
    <property type="component" value="Unassembled WGS sequence"/>
</dbReference>
<dbReference type="EMBL" id="VMBG01000001">
    <property type="protein sequence ID" value="TSJ78726.1"/>
    <property type="molecule type" value="Genomic_DNA"/>
</dbReference>
<organism evidence="2 3">
    <name type="scientific">Rariglobus hedericola</name>
    <dbReference type="NCBI Taxonomy" id="2597822"/>
    <lineage>
        <taxon>Bacteria</taxon>
        <taxon>Pseudomonadati</taxon>
        <taxon>Verrucomicrobiota</taxon>
        <taxon>Opitutia</taxon>
        <taxon>Opitutales</taxon>
        <taxon>Opitutaceae</taxon>
        <taxon>Rariglobus</taxon>
    </lineage>
</organism>
<sequence length="223" mass="24313">MASNKKIDRALNGPGMFEITLGVLLSLTLGVLLAALHLIFKPVEIVDKPVEAPERGQVYFVEGSSNTSKARQGTRKRQMLAEGNSADVSFNEEELNAWMASATQQPQAGSAGASELFTPERVNFRIREGVLHVGLLGKLKAVGLNQDLVFQTSGTFAQGADGYEFVADELYIGSLPTHIVPGLTPMLMKRILAAQELPEDLRIMWKKLKLVAVEDNSLRLVLP</sequence>
<keyword evidence="3" id="KW-1185">Reference proteome</keyword>
<dbReference type="OrthoDB" id="192813at2"/>
<feature type="transmembrane region" description="Helical" evidence="1">
    <location>
        <begin position="21"/>
        <end position="40"/>
    </location>
</feature>
<evidence type="ECO:0000313" key="3">
    <source>
        <dbReference type="Proteomes" id="UP000315648"/>
    </source>
</evidence>
<gene>
    <name evidence="2" type="ORF">FPL22_05310</name>
</gene>
<accession>A0A556QQ07</accession>
<dbReference type="AlphaFoldDB" id="A0A556QQ07"/>
<evidence type="ECO:0000256" key="1">
    <source>
        <dbReference type="SAM" id="Phobius"/>
    </source>
</evidence>
<keyword evidence="1" id="KW-0812">Transmembrane</keyword>
<protein>
    <recommendedName>
        <fullName evidence="4">DUF2993 domain-containing protein</fullName>
    </recommendedName>
</protein>
<evidence type="ECO:0000313" key="2">
    <source>
        <dbReference type="EMBL" id="TSJ78726.1"/>
    </source>
</evidence>
<proteinExistence type="predicted"/>
<name>A0A556QQ07_9BACT</name>
<keyword evidence="1" id="KW-1133">Transmembrane helix</keyword>
<keyword evidence="1" id="KW-0472">Membrane</keyword>
<dbReference type="RefSeq" id="WP_144229067.1">
    <property type="nucleotide sequence ID" value="NZ_CBCRVV010000002.1"/>
</dbReference>
<evidence type="ECO:0008006" key="4">
    <source>
        <dbReference type="Google" id="ProtNLM"/>
    </source>
</evidence>
<comment type="caution">
    <text evidence="2">The sequence shown here is derived from an EMBL/GenBank/DDBJ whole genome shotgun (WGS) entry which is preliminary data.</text>
</comment>
<reference evidence="2 3" key="1">
    <citation type="submission" date="2019-07" db="EMBL/GenBank/DDBJ databases">
        <title>Description of 53C-WASEF.</title>
        <authorList>
            <person name="Pitt A."/>
            <person name="Hahn M.W."/>
        </authorList>
    </citation>
    <scope>NUCLEOTIDE SEQUENCE [LARGE SCALE GENOMIC DNA]</scope>
    <source>
        <strain evidence="2 3">53C-WASEF</strain>
    </source>
</reference>